<dbReference type="Gene3D" id="2.60.40.10">
    <property type="entry name" value="Immunoglobulins"/>
    <property type="match status" value="1"/>
</dbReference>
<feature type="region of interest" description="Disordered" evidence="1">
    <location>
        <begin position="294"/>
        <end position="333"/>
    </location>
</feature>
<dbReference type="InterPro" id="IPR015919">
    <property type="entry name" value="Cadherin-like_sf"/>
</dbReference>
<gene>
    <name evidence="4" type="ORF">M427DRAFT_35082</name>
</gene>
<keyword evidence="2" id="KW-0812">Transmembrane</keyword>
<dbReference type="EMBL" id="KQ965792">
    <property type="protein sequence ID" value="KXS12009.1"/>
    <property type="molecule type" value="Genomic_DNA"/>
</dbReference>
<feature type="region of interest" description="Disordered" evidence="1">
    <location>
        <begin position="453"/>
        <end position="488"/>
    </location>
</feature>
<keyword evidence="5" id="KW-1185">Reference proteome</keyword>
<dbReference type="AlphaFoldDB" id="A0A139A5T0"/>
<dbReference type="GO" id="GO:0005509">
    <property type="term" value="F:calcium ion binding"/>
    <property type="evidence" value="ECO:0007669"/>
    <property type="project" value="InterPro"/>
</dbReference>
<feature type="region of interest" description="Disordered" evidence="1">
    <location>
        <begin position="523"/>
        <end position="620"/>
    </location>
</feature>
<evidence type="ECO:0000313" key="4">
    <source>
        <dbReference type="EMBL" id="KXS12009.1"/>
    </source>
</evidence>
<feature type="compositionally biased region" description="Basic residues" evidence="1">
    <location>
        <begin position="404"/>
        <end position="418"/>
    </location>
</feature>
<name>A0A139A5T0_GONPJ</name>
<feature type="region of interest" description="Disordered" evidence="1">
    <location>
        <begin position="636"/>
        <end position="661"/>
    </location>
</feature>
<sequence>MRTFFGAQTRALIAATFLACAAFSLAAPLADTITPRYAFTSIPFTFALPSQLLDYYAIAPALLTPRALDAARPLPAWLTWNASTATLSGIPAVTDASLRVFFFGPPVAANAPLGLQRIQISFLILVNNNYPPEVILPDTSPDFDVGIRVPTTPTPPCGDPFVLTMGWWVRDQEAAQLVYAATIESFPTTTTTTNITSTTNTTRTNTTTTTPASPGPVWLRLNDTSQGTLTGTPPLELCSTSLDRDHLRQRVVVSVTDPAGSQAVFWMVIGVGPEIPKPTTTTTATTTTTMAIATGEADPNDPNHPPSFTTPHPGPSSSPSPSPAPDTPSTLASPASPALYSTAILALLLLLAALVTAVVLFLRRRRNMLMRLRRGAQGESGEGDPGMGMASYASDSTLAGGAAHHGRKHSNHHHHAARRATSASEYADTVYAPPLPIPASATAAGAYRRSATAPAGVMGGGASVGRGPEMGMRAGAVRQDPDADPDAHLIAGLSHMSTPAAPAAAAVHTSRSPRPALRSVLATGRAPLPPTPSPSVSPESSSSRPSPSPVRASPPALSVPAPAPQDGTHSESTLTNSSPLSAQSDRDAHMDTSGVEADSAEGELDSAEGEEGEGSVESTSHPTHFVARAGDAFYSSISLPPPPSPSSSLSPSNPTASPPTATSYTYLGRGIPGWLTATPTPDGCTIILWGVPQGGDVGVSKVEVVRCHEVAGERVGEVVGRVVVQVVGEGEEVEGDGVEEL</sequence>
<dbReference type="SUPFAM" id="SSF49313">
    <property type="entry name" value="Cadherin-like"/>
    <property type="match status" value="1"/>
</dbReference>
<evidence type="ECO:0000313" key="5">
    <source>
        <dbReference type="Proteomes" id="UP000070544"/>
    </source>
</evidence>
<feature type="compositionally biased region" description="Polar residues" evidence="1">
    <location>
        <begin position="570"/>
        <end position="583"/>
    </location>
</feature>
<dbReference type="OrthoDB" id="10653191at2759"/>
<feature type="compositionally biased region" description="Low complexity" evidence="1">
    <location>
        <begin position="536"/>
        <end position="560"/>
    </location>
</feature>
<feature type="compositionally biased region" description="Low complexity" evidence="1">
    <location>
        <begin position="646"/>
        <end position="661"/>
    </location>
</feature>
<dbReference type="InterPro" id="IPR013783">
    <property type="entry name" value="Ig-like_fold"/>
</dbReference>
<feature type="compositionally biased region" description="Pro residues" evidence="1">
    <location>
        <begin position="312"/>
        <end position="326"/>
    </location>
</feature>
<feature type="region of interest" description="Disordered" evidence="1">
    <location>
        <begin position="192"/>
        <end position="215"/>
    </location>
</feature>
<feature type="signal peptide" evidence="3">
    <location>
        <begin position="1"/>
        <end position="26"/>
    </location>
</feature>
<reference evidence="4 5" key="1">
    <citation type="journal article" date="2015" name="Genome Biol. Evol.">
        <title>Phylogenomic analyses indicate that early fungi evolved digesting cell walls of algal ancestors of land plants.</title>
        <authorList>
            <person name="Chang Y."/>
            <person name="Wang S."/>
            <person name="Sekimoto S."/>
            <person name="Aerts A.L."/>
            <person name="Choi C."/>
            <person name="Clum A."/>
            <person name="LaButti K.M."/>
            <person name="Lindquist E.A."/>
            <person name="Yee Ngan C."/>
            <person name="Ohm R.A."/>
            <person name="Salamov A.A."/>
            <person name="Grigoriev I.V."/>
            <person name="Spatafora J.W."/>
            <person name="Berbee M.L."/>
        </authorList>
    </citation>
    <scope>NUCLEOTIDE SEQUENCE [LARGE SCALE GENOMIC DNA]</scope>
    <source>
        <strain evidence="4 5">JEL478</strain>
    </source>
</reference>
<feature type="region of interest" description="Disordered" evidence="1">
    <location>
        <begin position="376"/>
        <end position="424"/>
    </location>
</feature>
<evidence type="ECO:0008006" key="6">
    <source>
        <dbReference type="Google" id="ProtNLM"/>
    </source>
</evidence>
<protein>
    <recommendedName>
        <fullName evidence="6">Dystroglycan-type cadherin-like domain-containing protein</fullName>
    </recommendedName>
</protein>
<feature type="chain" id="PRO_5007295986" description="Dystroglycan-type cadherin-like domain-containing protein" evidence="3">
    <location>
        <begin position="27"/>
        <end position="741"/>
    </location>
</feature>
<feature type="compositionally biased region" description="Low complexity" evidence="1">
    <location>
        <begin position="192"/>
        <end position="210"/>
    </location>
</feature>
<keyword evidence="2" id="KW-1133">Transmembrane helix</keyword>
<dbReference type="Proteomes" id="UP000070544">
    <property type="component" value="Unassembled WGS sequence"/>
</dbReference>
<keyword evidence="3" id="KW-0732">Signal</keyword>
<evidence type="ECO:0000256" key="1">
    <source>
        <dbReference type="SAM" id="MobiDB-lite"/>
    </source>
</evidence>
<feature type="compositionally biased region" description="Acidic residues" evidence="1">
    <location>
        <begin position="598"/>
        <end position="614"/>
    </location>
</feature>
<evidence type="ECO:0000256" key="2">
    <source>
        <dbReference type="SAM" id="Phobius"/>
    </source>
</evidence>
<organism evidence="4 5">
    <name type="scientific">Gonapodya prolifera (strain JEL478)</name>
    <name type="common">Monoblepharis prolifera</name>
    <dbReference type="NCBI Taxonomy" id="1344416"/>
    <lineage>
        <taxon>Eukaryota</taxon>
        <taxon>Fungi</taxon>
        <taxon>Fungi incertae sedis</taxon>
        <taxon>Chytridiomycota</taxon>
        <taxon>Chytridiomycota incertae sedis</taxon>
        <taxon>Monoblepharidomycetes</taxon>
        <taxon>Monoblepharidales</taxon>
        <taxon>Gonapodyaceae</taxon>
        <taxon>Gonapodya</taxon>
    </lineage>
</organism>
<proteinExistence type="predicted"/>
<feature type="transmembrane region" description="Helical" evidence="2">
    <location>
        <begin position="338"/>
        <end position="362"/>
    </location>
</feature>
<keyword evidence="2" id="KW-0472">Membrane</keyword>
<accession>A0A139A5T0</accession>
<dbReference type="GO" id="GO:0016020">
    <property type="term" value="C:membrane"/>
    <property type="evidence" value="ECO:0007669"/>
    <property type="project" value="InterPro"/>
</dbReference>
<evidence type="ECO:0000256" key="3">
    <source>
        <dbReference type="SAM" id="SignalP"/>
    </source>
</evidence>